<keyword evidence="1" id="KW-0813">Transport</keyword>
<dbReference type="SUPFAM" id="SSF52540">
    <property type="entry name" value="P-loop containing nucleoside triphosphate hydrolases"/>
    <property type="match status" value="1"/>
</dbReference>
<keyword evidence="6" id="KW-1185">Reference proteome</keyword>
<accession>A0ABT4GF18</accession>
<dbReference type="InterPro" id="IPR027417">
    <property type="entry name" value="P-loop_NTPase"/>
</dbReference>
<dbReference type="InterPro" id="IPR051120">
    <property type="entry name" value="ABC_AA/LPS_Transport"/>
</dbReference>
<dbReference type="EMBL" id="JAMDMX010000055">
    <property type="protein sequence ID" value="MCY9694786.1"/>
    <property type="molecule type" value="Genomic_DNA"/>
</dbReference>
<evidence type="ECO:0000256" key="2">
    <source>
        <dbReference type="ARBA" id="ARBA00022741"/>
    </source>
</evidence>
<organism evidence="5 6">
    <name type="scientific">Paenibacillus alginolyticus</name>
    <dbReference type="NCBI Taxonomy" id="59839"/>
    <lineage>
        <taxon>Bacteria</taxon>
        <taxon>Bacillati</taxon>
        <taxon>Bacillota</taxon>
        <taxon>Bacilli</taxon>
        <taxon>Bacillales</taxon>
        <taxon>Paenibacillaceae</taxon>
        <taxon>Paenibacillus</taxon>
    </lineage>
</organism>
<evidence type="ECO:0000256" key="3">
    <source>
        <dbReference type="ARBA" id="ARBA00022840"/>
    </source>
</evidence>
<sequence>MKPILETRDLTIAFGGHTAVNGVDLTVPPRHFKSIIGPNGAGKTTFFNLLSGELKPTRGTVWFKGQDVTQLSPHARTRLGIGRSFQITNVFPNLTALENVRLAVQSREGIRYNFFRHFSSFRRLEEESKELLHTVLLSGVASTPARMLAHGEKRKLEIAMLLALNAELLLLDEPTAGISMEEVPAILEVIRGIKERGDRSIVLIEHKMEMVLDLSDSLTVLFNGKLLADGSPQEIMNNELVQSAYLGGFYDDAS</sequence>
<name>A0ABT4GF18_9BACL</name>
<keyword evidence="2" id="KW-0547">Nucleotide-binding</keyword>
<gene>
    <name evidence="5" type="ORF">M5X19_18020</name>
</gene>
<dbReference type="Gene3D" id="3.40.50.300">
    <property type="entry name" value="P-loop containing nucleotide triphosphate hydrolases"/>
    <property type="match status" value="1"/>
</dbReference>
<dbReference type="PANTHER" id="PTHR45772:SF3">
    <property type="entry name" value="ABC TRANSPORTER ATP-BINDING PROTEIN"/>
    <property type="match status" value="1"/>
</dbReference>
<dbReference type="InterPro" id="IPR032823">
    <property type="entry name" value="BCA_ABC_TP_C"/>
</dbReference>
<reference evidence="5 6" key="1">
    <citation type="submission" date="2022-05" db="EMBL/GenBank/DDBJ databases">
        <title>Genome Sequencing of Bee-Associated Microbes.</title>
        <authorList>
            <person name="Dunlap C."/>
        </authorList>
    </citation>
    <scope>NUCLEOTIDE SEQUENCE [LARGE SCALE GENOMIC DNA]</scope>
    <source>
        <strain evidence="5 6">NRRL B-14421</strain>
    </source>
</reference>
<evidence type="ECO:0000313" key="6">
    <source>
        <dbReference type="Proteomes" id="UP001527099"/>
    </source>
</evidence>
<dbReference type="PROSITE" id="PS00211">
    <property type="entry name" value="ABC_TRANSPORTER_1"/>
    <property type="match status" value="1"/>
</dbReference>
<dbReference type="GO" id="GO:0005524">
    <property type="term" value="F:ATP binding"/>
    <property type="evidence" value="ECO:0007669"/>
    <property type="project" value="UniProtKB-KW"/>
</dbReference>
<dbReference type="SMART" id="SM00382">
    <property type="entry name" value="AAA"/>
    <property type="match status" value="1"/>
</dbReference>
<dbReference type="PANTHER" id="PTHR45772">
    <property type="entry name" value="CONSERVED COMPONENT OF ABC TRANSPORTER FOR NATURAL AMINO ACIDS-RELATED"/>
    <property type="match status" value="1"/>
</dbReference>
<evidence type="ECO:0000313" key="5">
    <source>
        <dbReference type="EMBL" id="MCY9694786.1"/>
    </source>
</evidence>
<protein>
    <submittedName>
        <fullName evidence="5">ABC transporter ATP-binding protein</fullName>
    </submittedName>
</protein>
<comment type="caution">
    <text evidence="5">The sequence shown here is derived from an EMBL/GenBank/DDBJ whole genome shotgun (WGS) entry which is preliminary data.</text>
</comment>
<dbReference type="InterPro" id="IPR017871">
    <property type="entry name" value="ABC_transporter-like_CS"/>
</dbReference>
<dbReference type="PROSITE" id="PS50893">
    <property type="entry name" value="ABC_TRANSPORTER_2"/>
    <property type="match status" value="1"/>
</dbReference>
<dbReference type="Pfam" id="PF00005">
    <property type="entry name" value="ABC_tran"/>
    <property type="match status" value="1"/>
</dbReference>
<dbReference type="InterPro" id="IPR003593">
    <property type="entry name" value="AAA+_ATPase"/>
</dbReference>
<dbReference type="RefSeq" id="WP_029194598.1">
    <property type="nucleotide sequence ID" value="NZ_JAMDMW010000066.1"/>
</dbReference>
<dbReference type="Pfam" id="PF12399">
    <property type="entry name" value="BCA_ABC_TP_C"/>
    <property type="match status" value="1"/>
</dbReference>
<dbReference type="InterPro" id="IPR003439">
    <property type="entry name" value="ABC_transporter-like_ATP-bd"/>
</dbReference>
<dbReference type="CDD" id="cd03219">
    <property type="entry name" value="ABC_Mj1267_LivG_branched"/>
    <property type="match status" value="1"/>
</dbReference>
<dbReference type="Proteomes" id="UP001527099">
    <property type="component" value="Unassembled WGS sequence"/>
</dbReference>
<feature type="domain" description="ABC transporter" evidence="4">
    <location>
        <begin position="5"/>
        <end position="248"/>
    </location>
</feature>
<proteinExistence type="predicted"/>
<evidence type="ECO:0000259" key="4">
    <source>
        <dbReference type="PROSITE" id="PS50893"/>
    </source>
</evidence>
<keyword evidence="3 5" id="KW-0067">ATP-binding</keyword>
<evidence type="ECO:0000256" key="1">
    <source>
        <dbReference type="ARBA" id="ARBA00022448"/>
    </source>
</evidence>